<dbReference type="AlphaFoldDB" id="A0A1M5D7P7"/>
<dbReference type="SUPFAM" id="SSF54106">
    <property type="entry name" value="LysM domain"/>
    <property type="match status" value="1"/>
</dbReference>
<protein>
    <submittedName>
        <fullName evidence="2">LysM domain-containing protein</fullName>
    </submittedName>
</protein>
<gene>
    <name evidence="2" type="ORF">SAMN02745117_02325</name>
</gene>
<dbReference type="Pfam" id="PF01476">
    <property type="entry name" value="LysM"/>
    <property type="match status" value="1"/>
</dbReference>
<dbReference type="Proteomes" id="UP000184327">
    <property type="component" value="Unassembled WGS sequence"/>
</dbReference>
<name>A0A1M5D7P7_9BURK</name>
<dbReference type="PANTHER" id="PTHR34700">
    <property type="entry name" value="POTASSIUM BINDING PROTEIN KBP"/>
    <property type="match status" value="1"/>
</dbReference>
<dbReference type="PROSITE" id="PS51782">
    <property type="entry name" value="LYSM"/>
    <property type="match status" value="1"/>
</dbReference>
<keyword evidence="3" id="KW-1185">Reference proteome</keyword>
<reference evidence="2 3" key="1">
    <citation type="submission" date="2016-11" db="EMBL/GenBank/DDBJ databases">
        <authorList>
            <person name="Jaros S."/>
            <person name="Januszkiewicz K."/>
            <person name="Wedrychowicz H."/>
        </authorList>
    </citation>
    <scope>NUCLEOTIDE SEQUENCE [LARGE SCALE GENOMIC DNA]</scope>
    <source>
        <strain evidence="2 3">DSM 16112</strain>
    </source>
</reference>
<dbReference type="InterPro" id="IPR052196">
    <property type="entry name" value="Bact_Kbp"/>
</dbReference>
<organism evidence="2 3">
    <name type="scientific">Lampropedia hyalina DSM 16112</name>
    <dbReference type="NCBI Taxonomy" id="1122156"/>
    <lineage>
        <taxon>Bacteria</taxon>
        <taxon>Pseudomonadati</taxon>
        <taxon>Pseudomonadota</taxon>
        <taxon>Betaproteobacteria</taxon>
        <taxon>Burkholderiales</taxon>
        <taxon>Comamonadaceae</taxon>
        <taxon>Lampropedia</taxon>
    </lineage>
</organism>
<dbReference type="CDD" id="cd00118">
    <property type="entry name" value="LysM"/>
    <property type="match status" value="1"/>
</dbReference>
<feature type="domain" description="LysM" evidence="1">
    <location>
        <begin position="101"/>
        <end position="150"/>
    </location>
</feature>
<dbReference type="InterPro" id="IPR036779">
    <property type="entry name" value="LysM_dom_sf"/>
</dbReference>
<dbReference type="InterPro" id="IPR018392">
    <property type="entry name" value="LysM"/>
</dbReference>
<dbReference type="STRING" id="1122156.SAMN02745117_02325"/>
<dbReference type="PANTHER" id="PTHR34700:SF4">
    <property type="entry name" value="PHAGE-LIKE ELEMENT PBSX PROTEIN XKDP"/>
    <property type="match status" value="1"/>
</dbReference>
<evidence type="ECO:0000313" key="2">
    <source>
        <dbReference type="EMBL" id="SHF62895.1"/>
    </source>
</evidence>
<evidence type="ECO:0000313" key="3">
    <source>
        <dbReference type="Proteomes" id="UP000184327"/>
    </source>
</evidence>
<dbReference type="SMART" id="SM00257">
    <property type="entry name" value="LysM"/>
    <property type="match status" value="1"/>
</dbReference>
<accession>A0A1M5D7P7</accession>
<proteinExistence type="predicted"/>
<sequence length="450" mass="48089">MPTNCELRYGFVCGIDAGLEEMFSIMMDTRKLSGVPASSSAIAPKGFVRKVLVAAWVLAAAAGIGGVASAQTAVGSASGSLALASTGQGVPVAQVRSDAPVVYTVARGDTLWRIAGLYLNQPWRWPELWGMNRDTIRNPHLIYPGQVLHLDVRDGRARIGLGTASGRGGRAGAGNTVHLSPTVRAESLDAVPLPTVRRDLIQPFLVRPVVQSAENLEQLPVVLASTEERLVLGNGDSIYVRGTENLPLSGQSGTPQDFSIFREARPLQDPDSGEVLGYEGEYLGQARLAVGESWRDGVDKDGKVVQEYLPAKFDITRVVTEIRTGDRLSLITESAEYANFVPRVPPQGVSGKVLSIYADQAVNNAVSNQVVAINLGAQQGVEPGHVFQILKAGRLVRDPDSQKPAQVRLPDEANGVLLVFRVFDRVAYGLIMDVADGVSVGDKLVSPQPQ</sequence>
<evidence type="ECO:0000259" key="1">
    <source>
        <dbReference type="PROSITE" id="PS51782"/>
    </source>
</evidence>
<dbReference type="EMBL" id="FQUZ01000031">
    <property type="protein sequence ID" value="SHF62895.1"/>
    <property type="molecule type" value="Genomic_DNA"/>
</dbReference>
<dbReference type="Gene3D" id="3.10.350.10">
    <property type="entry name" value="LysM domain"/>
    <property type="match status" value="1"/>
</dbReference>